<dbReference type="EMBL" id="CAEZSZ010000006">
    <property type="protein sequence ID" value="CAB4548777.1"/>
    <property type="molecule type" value="Genomic_DNA"/>
</dbReference>
<dbReference type="SUPFAM" id="SSF56420">
    <property type="entry name" value="Peptide deformylase"/>
    <property type="match status" value="1"/>
</dbReference>
<dbReference type="HAMAP" id="MF_00163">
    <property type="entry name" value="Pep_deformylase"/>
    <property type="match status" value="1"/>
</dbReference>
<dbReference type="NCBIfam" id="TIGR00079">
    <property type="entry name" value="pept_deformyl"/>
    <property type="match status" value="1"/>
</dbReference>
<dbReference type="AlphaFoldDB" id="A0A6J6IPP6"/>
<comment type="similarity">
    <text evidence="1">Belongs to the polypeptide deformylase family.</text>
</comment>
<dbReference type="NCBIfam" id="NF001159">
    <property type="entry name" value="PRK00150.1-3"/>
    <property type="match status" value="1"/>
</dbReference>
<organism evidence="7">
    <name type="scientific">freshwater metagenome</name>
    <dbReference type="NCBI Taxonomy" id="449393"/>
    <lineage>
        <taxon>unclassified sequences</taxon>
        <taxon>metagenomes</taxon>
        <taxon>ecological metagenomes</taxon>
    </lineage>
</organism>
<dbReference type="PRINTS" id="PR01576">
    <property type="entry name" value="PDEFORMYLASE"/>
</dbReference>
<name>A0A6J6IPP6_9ZZZZ</name>
<proteinExistence type="inferred from homology"/>
<dbReference type="PANTHER" id="PTHR10458:SF2">
    <property type="entry name" value="PEPTIDE DEFORMYLASE, MITOCHONDRIAL"/>
    <property type="match status" value="1"/>
</dbReference>
<dbReference type="GO" id="GO:0042586">
    <property type="term" value="F:peptide deformylase activity"/>
    <property type="evidence" value="ECO:0007669"/>
    <property type="project" value="InterPro"/>
</dbReference>
<evidence type="ECO:0000313" key="7">
    <source>
        <dbReference type="EMBL" id="CAB4626456.1"/>
    </source>
</evidence>
<dbReference type="PIRSF" id="PIRSF004749">
    <property type="entry name" value="Pep_def"/>
    <property type="match status" value="1"/>
</dbReference>
<evidence type="ECO:0000256" key="5">
    <source>
        <dbReference type="ARBA" id="ARBA00037114"/>
    </source>
</evidence>
<dbReference type="GO" id="GO:0046872">
    <property type="term" value="F:metal ion binding"/>
    <property type="evidence" value="ECO:0007669"/>
    <property type="project" value="UniProtKB-KW"/>
</dbReference>
<dbReference type="InterPro" id="IPR036821">
    <property type="entry name" value="Peptide_deformylase_sf"/>
</dbReference>
<dbReference type="InterPro" id="IPR023635">
    <property type="entry name" value="Peptide_deformylase"/>
</dbReference>
<evidence type="ECO:0000256" key="2">
    <source>
        <dbReference type="ARBA" id="ARBA00022723"/>
    </source>
</evidence>
<comment type="function">
    <text evidence="5">Removes the formyl group from the N-terminal Met of newly synthesized proteins.</text>
</comment>
<reference evidence="7" key="1">
    <citation type="submission" date="2020-05" db="EMBL/GenBank/DDBJ databases">
        <authorList>
            <person name="Chiriac C."/>
            <person name="Salcher M."/>
            <person name="Ghai R."/>
            <person name="Kavagutti S V."/>
        </authorList>
    </citation>
    <scope>NUCLEOTIDE SEQUENCE</scope>
</reference>
<evidence type="ECO:0000313" key="6">
    <source>
        <dbReference type="EMBL" id="CAB4548777.1"/>
    </source>
</evidence>
<dbReference type="PANTHER" id="PTHR10458">
    <property type="entry name" value="PEPTIDE DEFORMYLASE"/>
    <property type="match status" value="1"/>
</dbReference>
<evidence type="ECO:0000256" key="3">
    <source>
        <dbReference type="ARBA" id="ARBA00022801"/>
    </source>
</evidence>
<keyword evidence="4" id="KW-0648">Protein biosynthesis</keyword>
<evidence type="ECO:0000256" key="1">
    <source>
        <dbReference type="ARBA" id="ARBA00010759"/>
    </source>
</evidence>
<sequence length="166" mass="18184">MPVREIRLFGDPVLKTVSDPVIEIDDRIKSLVEDLLDTTKVPGRAGVAAPQIGVNLRVFSFNVGNQVGYLINPIIKELGGAIVDTEEGCLSLPGLWHKTPRYEKATATGVNLAGEHVEITGTGLMAQALQHECDHLDGLVYLDRLEGQERKDALKILRASDWFNQA</sequence>
<dbReference type="CDD" id="cd00487">
    <property type="entry name" value="Pep_deformylase"/>
    <property type="match status" value="1"/>
</dbReference>
<keyword evidence="3" id="KW-0378">Hydrolase</keyword>
<keyword evidence="2" id="KW-0479">Metal-binding</keyword>
<protein>
    <submittedName>
        <fullName evidence="7">Unannotated protein</fullName>
    </submittedName>
</protein>
<evidence type="ECO:0000256" key="4">
    <source>
        <dbReference type="ARBA" id="ARBA00022917"/>
    </source>
</evidence>
<dbReference type="GO" id="GO:0006412">
    <property type="term" value="P:translation"/>
    <property type="evidence" value="ECO:0007669"/>
    <property type="project" value="UniProtKB-KW"/>
</dbReference>
<gene>
    <name evidence="6" type="ORF">UFOPK1561_00117</name>
    <name evidence="7" type="ORF">UFOPK2044_00101</name>
</gene>
<dbReference type="EMBL" id="CAEZVO010000006">
    <property type="protein sequence ID" value="CAB4626456.1"/>
    <property type="molecule type" value="Genomic_DNA"/>
</dbReference>
<dbReference type="Gene3D" id="3.90.45.10">
    <property type="entry name" value="Peptide deformylase"/>
    <property type="match status" value="1"/>
</dbReference>
<dbReference type="Pfam" id="PF01327">
    <property type="entry name" value="Pep_deformylase"/>
    <property type="match status" value="1"/>
</dbReference>
<accession>A0A6J6IPP6</accession>